<evidence type="ECO:0000313" key="2">
    <source>
        <dbReference type="EMBL" id="OJJ59618.1"/>
    </source>
</evidence>
<evidence type="ECO:0000313" key="3">
    <source>
        <dbReference type="Proteomes" id="UP000184356"/>
    </source>
</evidence>
<keyword evidence="3" id="KW-1185">Reference proteome</keyword>
<proteinExistence type="predicted"/>
<dbReference type="GeneID" id="63756653"/>
<dbReference type="EMBL" id="KV878585">
    <property type="protein sequence ID" value="OJJ59618.1"/>
    <property type="molecule type" value="Genomic_DNA"/>
</dbReference>
<dbReference type="STRING" id="1036612.A0A1L9TJM0"/>
<name>A0A1L9TJM0_9EURO</name>
<feature type="region of interest" description="Disordered" evidence="1">
    <location>
        <begin position="306"/>
        <end position="326"/>
    </location>
</feature>
<dbReference type="VEuPathDB" id="FungiDB:ASPSYDRAFT_131501"/>
<organism evidence="2 3">
    <name type="scientific">Aspergillus sydowii CBS 593.65</name>
    <dbReference type="NCBI Taxonomy" id="1036612"/>
    <lineage>
        <taxon>Eukaryota</taxon>
        <taxon>Fungi</taxon>
        <taxon>Dikarya</taxon>
        <taxon>Ascomycota</taxon>
        <taxon>Pezizomycotina</taxon>
        <taxon>Eurotiomycetes</taxon>
        <taxon>Eurotiomycetidae</taxon>
        <taxon>Eurotiales</taxon>
        <taxon>Aspergillaceae</taxon>
        <taxon>Aspergillus</taxon>
        <taxon>Aspergillus subgen. Nidulantes</taxon>
    </lineage>
</organism>
<accession>A0A1L9TJM0</accession>
<protein>
    <submittedName>
        <fullName evidence="2">Uncharacterized protein</fullName>
    </submittedName>
</protein>
<dbReference type="AlphaFoldDB" id="A0A1L9TJM0"/>
<dbReference type="OrthoDB" id="5273847at2759"/>
<evidence type="ECO:0000256" key="1">
    <source>
        <dbReference type="SAM" id="MobiDB-lite"/>
    </source>
</evidence>
<dbReference type="RefSeq" id="XP_040703424.1">
    <property type="nucleotide sequence ID" value="XM_040840580.1"/>
</dbReference>
<feature type="compositionally biased region" description="Polar residues" evidence="1">
    <location>
        <begin position="306"/>
        <end position="316"/>
    </location>
</feature>
<gene>
    <name evidence="2" type="ORF">ASPSYDRAFT_131501</name>
</gene>
<dbReference type="Proteomes" id="UP000184356">
    <property type="component" value="Unassembled WGS sequence"/>
</dbReference>
<sequence length="415" mass="46221">MDVNSVSFRLVVHGHFEVSKHFSLLLPVFPSLPSFLSSSSPPSYHGVGCPCFEMPARYCNICGCPLASCLLRALSTAQTGDDPGLLWDDTCTCKGDSSDADSDTDSEHAPWCQYPFGCDGQKLNQTDIEWLGNCRMLMQPPFSATDYMSDVGVYNPGSGLVINRKDGSSMLLPFDAGFPVHDSCWLILLAVHYRQNPGHPLSVARLGELMGQHWGRTCVNWSDDLYEGAGVYQGDEWEPTPGLEWLLTDPFKYTDFSEFVYKAAEDAVPIESYSHSYPRWDTLIDTGDDTESDPEMAVEINSDMVSSATTRESSSDPFVDSPGPSNTQMNLENDMQRRLFFDGIPFIEEFSQGLRQIIDEVLVEPGNAGINYSGLAASLREASAIPNVGEVRTDYWELRNRARIWKCCERIIEKM</sequence>
<reference evidence="3" key="1">
    <citation type="journal article" date="2017" name="Genome Biol.">
        <title>Comparative genomics reveals high biological diversity and specific adaptations in the industrially and medically important fungal genus Aspergillus.</title>
        <authorList>
            <person name="de Vries R.P."/>
            <person name="Riley R."/>
            <person name="Wiebenga A."/>
            <person name="Aguilar-Osorio G."/>
            <person name="Amillis S."/>
            <person name="Uchima C.A."/>
            <person name="Anderluh G."/>
            <person name="Asadollahi M."/>
            <person name="Askin M."/>
            <person name="Barry K."/>
            <person name="Battaglia E."/>
            <person name="Bayram O."/>
            <person name="Benocci T."/>
            <person name="Braus-Stromeyer S.A."/>
            <person name="Caldana C."/>
            <person name="Canovas D."/>
            <person name="Cerqueira G.C."/>
            <person name="Chen F."/>
            <person name="Chen W."/>
            <person name="Choi C."/>
            <person name="Clum A."/>
            <person name="Dos Santos R.A."/>
            <person name="Damasio A.R."/>
            <person name="Diallinas G."/>
            <person name="Emri T."/>
            <person name="Fekete E."/>
            <person name="Flipphi M."/>
            <person name="Freyberg S."/>
            <person name="Gallo A."/>
            <person name="Gournas C."/>
            <person name="Habgood R."/>
            <person name="Hainaut M."/>
            <person name="Harispe M.L."/>
            <person name="Henrissat B."/>
            <person name="Hilden K.S."/>
            <person name="Hope R."/>
            <person name="Hossain A."/>
            <person name="Karabika E."/>
            <person name="Karaffa L."/>
            <person name="Karanyi Z."/>
            <person name="Krasevec N."/>
            <person name="Kuo A."/>
            <person name="Kusch H."/>
            <person name="LaButti K."/>
            <person name="Lagendijk E.L."/>
            <person name="Lapidus A."/>
            <person name="Levasseur A."/>
            <person name="Lindquist E."/>
            <person name="Lipzen A."/>
            <person name="Logrieco A.F."/>
            <person name="MacCabe A."/>
            <person name="Maekelae M.R."/>
            <person name="Malavazi I."/>
            <person name="Melin P."/>
            <person name="Meyer V."/>
            <person name="Mielnichuk N."/>
            <person name="Miskei M."/>
            <person name="Molnar A.P."/>
            <person name="Mule G."/>
            <person name="Ngan C.Y."/>
            <person name="Orejas M."/>
            <person name="Orosz E."/>
            <person name="Ouedraogo J.P."/>
            <person name="Overkamp K.M."/>
            <person name="Park H.-S."/>
            <person name="Perrone G."/>
            <person name="Piumi F."/>
            <person name="Punt P.J."/>
            <person name="Ram A.F."/>
            <person name="Ramon A."/>
            <person name="Rauscher S."/>
            <person name="Record E."/>
            <person name="Riano-Pachon D.M."/>
            <person name="Robert V."/>
            <person name="Roehrig J."/>
            <person name="Ruller R."/>
            <person name="Salamov A."/>
            <person name="Salih N.S."/>
            <person name="Samson R.A."/>
            <person name="Sandor E."/>
            <person name="Sanguinetti M."/>
            <person name="Schuetze T."/>
            <person name="Sepcic K."/>
            <person name="Shelest E."/>
            <person name="Sherlock G."/>
            <person name="Sophianopoulou V."/>
            <person name="Squina F.M."/>
            <person name="Sun H."/>
            <person name="Susca A."/>
            <person name="Todd R.B."/>
            <person name="Tsang A."/>
            <person name="Unkles S.E."/>
            <person name="van de Wiele N."/>
            <person name="van Rossen-Uffink D."/>
            <person name="Oliveira J.V."/>
            <person name="Vesth T.C."/>
            <person name="Visser J."/>
            <person name="Yu J.-H."/>
            <person name="Zhou M."/>
            <person name="Andersen M.R."/>
            <person name="Archer D.B."/>
            <person name="Baker S.E."/>
            <person name="Benoit I."/>
            <person name="Brakhage A.A."/>
            <person name="Braus G.H."/>
            <person name="Fischer R."/>
            <person name="Frisvad J.C."/>
            <person name="Goldman G.H."/>
            <person name="Houbraken J."/>
            <person name="Oakley B."/>
            <person name="Pocsi I."/>
            <person name="Scazzocchio C."/>
            <person name="Seiboth B."/>
            <person name="vanKuyk P.A."/>
            <person name="Wortman J."/>
            <person name="Dyer P.S."/>
            <person name="Grigoriev I.V."/>
        </authorList>
    </citation>
    <scope>NUCLEOTIDE SEQUENCE [LARGE SCALE GENOMIC DNA]</scope>
    <source>
        <strain evidence="3">CBS 593.65</strain>
    </source>
</reference>